<dbReference type="Gene3D" id="3.40.50.300">
    <property type="entry name" value="P-loop containing nucleotide triphosphate hydrolases"/>
    <property type="match status" value="1"/>
</dbReference>
<sequence length="127" mass="14567">MNLKFRIIFSCSSGYSGHPPERSMIPLDRFQKLDSGHRYLHVLDDVWNREVYKLGRLKVCPQHGGMGSAMLTRTRDKQVTEIMGAGRAYNLNIVEDFFVKEITEARAFSSEKEKPVELSKMVDEIVS</sequence>
<dbReference type="Gramene" id="TraesCS1D03G0020900.1">
    <property type="protein sequence ID" value="TraesCS1D03G0020900.1.CDS1"/>
    <property type="gene ID" value="TraesCS1D03G0020900"/>
</dbReference>
<evidence type="ECO:0000313" key="2">
    <source>
        <dbReference type="EnsemblPlants" id="TraesCS1D02G009443.1.cds1"/>
    </source>
</evidence>
<reference evidence="2" key="2">
    <citation type="submission" date="2018-10" db="UniProtKB">
        <authorList>
            <consortium name="EnsemblPlants"/>
        </authorList>
    </citation>
    <scope>IDENTIFICATION</scope>
</reference>
<dbReference type="Gramene" id="TraesWEE_scaffold_004349_01G000300.1">
    <property type="protein sequence ID" value="TraesWEE_scaffold_004349_01G000300.1"/>
    <property type="gene ID" value="TraesWEE_scaffold_004349_01G000300"/>
</dbReference>
<name>A0A3B5ZNJ8_WHEAT</name>
<dbReference type="Gramene" id="TraesCS1D02G009443.1">
    <property type="protein sequence ID" value="TraesCS1D02G009443.1.cds1"/>
    <property type="gene ID" value="TraesCS1D02G009443"/>
</dbReference>
<proteinExistence type="predicted"/>
<dbReference type="Gramene" id="TraesRN1D0100012900.1">
    <property type="protein sequence ID" value="TraesRN1D0100012900.1"/>
    <property type="gene ID" value="TraesRN1D0100012900"/>
</dbReference>
<dbReference type="GO" id="GO:0043531">
    <property type="term" value="F:ADP binding"/>
    <property type="evidence" value="ECO:0007669"/>
    <property type="project" value="InterPro"/>
</dbReference>
<dbReference type="InterPro" id="IPR002182">
    <property type="entry name" value="NB-ARC"/>
</dbReference>
<dbReference type="InterPro" id="IPR027417">
    <property type="entry name" value="P-loop_NTPase"/>
</dbReference>
<dbReference type="Proteomes" id="UP000019116">
    <property type="component" value="Chromosome 1D"/>
</dbReference>
<evidence type="ECO:0000259" key="1">
    <source>
        <dbReference type="Pfam" id="PF00931"/>
    </source>
</evidence>
<dbReference type="EnsemblPlants" id="TraesCS1D02G009443.1">
    <property type="protein sequence ID" value="TraesCS1D02G009443.1.cds1"/>
    <property type="gene ID" value="TraesCS1D02G009443"/>
</dbReference>
<evidence type="ECO:0000313" key="3">
    <source>
        <dbReference type="Proteomes" id="UP000019116"/>
    </source>
</evidence>
<dbReference type="SMR" id="A0A3B5ZNJ8"/>
<reference evidence="2" key="1">
    <citation type="submission" date="2018-08" db="EMBL/GenBank/DDBJ databases">
        <authorList>
            <person name="Rossello M."/>
        </authorList>
    </citation>
    <scope>NUCLEOTIDE SEQUENCE [LARGE SCALE GENOMIC DNA]</scope>
    <source>
        <strain evidence="2">cv. Chinese Spring</strain>
    </source>
</reference>
<dbReference type="AlphaFoldDB" id="A0A3B5ZNJ8"/>
<keyword evidence="3" id="KW-1185">Reference proteome</keyword>
<organism evidence="2">
    <name type="scientific">Triticum aestivum</name>
    <name type="common">Wheat</name>
    <dbReference type="NCBI Taxonomy" id="4565"/>
    <lineage>
        <taxon>Eukaryota</taxon>
        <taxon>Viridiplantae</taxon>
        <taxon>Streptophyta</taxon>
        <taxon>Embryophyta</taxon>
        <taxon>Tracheophyta</taxon>
        <taxon>Spermatophyta</taxon>
        <taxon>Magnoliopsida</taxon>
        <taxon>Liliopsida</taxon>
        <taxon>Poales</taxon>
        <taxon>Poaceae</taxon>
        <taxon>BOP clade</taxon>
        <taxon>Pooideae</taxon>
        <taxon>Triticodae</taxon>
        <taxon>Triticeae</taxon>
        <taxon>Triticinae</taxon>
        <taxon>Triticum</taxon>
    </lineage>
</organism>
<dbReference type="SUPFAM" id="SSF52540">
    <property type="entry name" value="P-loop containing nucleoside triphosphate hydrolases"/>
    <property type="match status" value="1"/>
</dbReference>
<dbReference type="Pfam" id="PF00931">
    <property type="entry name" value="NB-ARC"/>
    <property type="match status" value="1"/>
</dbReference>
<protein>
    <recommendedName>
        <fullName evidence="1">NB-ARC domain-containing protein</fullName>
    </recommendedName>
</protein>
<feature type="domain" description="NB-ARC" evidence="1">
    <location>
        <begin position="32"/>
        <end position="87"/>
    </location>
</feature>
<accession>A0A3B5ZNJ8</accession>